<keyword evidence="4 6" id="KW-0862">Zinc</keyword>
<keyword evidence="3 6" id="KW-0378">Hydrolase</keyword>
<dbReference type="Gene3D" id="3.40.390.10">
    <property type="entry name" value="Collagenase (Catalytic Domain)"/>
    <property type="match status" value="1"/>
</dbReference>
<protein>
    <recommendedName>
        <fullName evidence="6">Archaemetzincin</fullName>
        <ecNumber evidence="6">3.4.-.-</ecNumber>
    </recommendedName>
</protein>
<dbReference type="GO" id="GO:0006508">
    <property type="term" value="P:proteolysis"/>
    <property type="evidence" value="ECO:0007669"/>
    <property type="project" value="UniProtKB-UniRule"/>
</dbReference>
<comment type="function">
    <text evidence="6">Probable zinc metalloprotease whose natural substrate is unknown.</text>
</comment>
<reference evidence="7 8" key="1">
    <citation type="journal article" date="2019" name="Nat. Microbiol.">
        <title>Wide diversity of methane and short-chain alkane metabolisms in uncultured archaea.</title>
        <authorList>
            <person name="Borrel G."/>
            <person name="Adam P.S."/>
            <person name="McKay L.J."/>
            <person name="Chen L.X."/>
            <person name="Sierra-Garcia I.N."/>
            <person name="Sieber C.M."/>
            <person name="Letourneur Q."/>
            <person name="Ghozlane A."/>
            <person name="Andersen G.L."/>
            <person name="Li W.J."/>
            <person name="Hallam S.J."/>
            <person name="Muyzer G."/>
            <person name="de Oliveira V.M."/>
            <person name="Inskeep W.P."/>
            <person name="Banfield J.F."/>
            <person name="Gribaldo S."/>
        </authorList>
    </citation>
    <scope>NUCLEOTIDE SEQUENCE [LARGE SCALE GENOMIC DNA]</scope>
    <source>
        <strain evidence="7">NM1a</strain>
    </source>
</reference>
<evidence type="ECO:0000256" key="5">
    <source>
        <dbReference type="ARBA" id="ARBA00023049"/>
    </source>
</evidence>
<feature type="binding site" evidence="6">
    <location>
        <position position="144"/>
    </location>
    <ligand>
        <name>Zn(2+)</name>
        <dbReference type="ChEBI" id="CHEBI:29105"/>
        <label>1</label>
        <note>catalytic</note>
    </ligand>
</feature>
<feature type="binding site" evidence="6">
    <location>
        <position position="145"/>
    </location>
    <ligand>
        <name>Zn(2+)</name>
        <dbReference type="ChEBI" id="CHEBI:29105"/>
        <label>2</label>
    </ligand>
</feature>
<keyword evidence="5 6" id="KW-0482">Metalloprotease</keyword>
<gene>
    <name evidence="6" type="primary">amzA</name>
    <name evidence="7" type="ORF">EF806_02315</name>
</gene>
<feature type="binding site" evidence="6">
    <location>
        <position position="138"/>
    </location>
    <ligand>
        <name>Zn(2+)</name>
        <dbReference type="ChEBI" id="CHEBI:29105"/>
        <label>1</label>
        <note>catalytic</note>
    </ligand>
</feature>
<dbReference type="GO" id="GO:0008237">
    <property type="term" value="F:metallopeptidase activity"/>
    <property type="evidence" value="ECO:0007669"/>
    <property type="project" value="UniProtKB-UniRule"/>
</dbReference>
<dbReference type="SUPFAM" id="SSF55486">
    <property type="entry name" value="Metalloproteases ('zincins'), catalytic domain"/>
    <property type="match status" value="1"/>
</dbReference>
<dbReference type="PIRSF" id="PIRSF005785">
    <property type="entry name" value="Zn-prot_arch"/>
    <property type="match status" value="1"/>
</dbReference>
<dbReference type="PANTHER" id="PTHR15910">
    <property type="entry name" value="ARCHAEMETZINCIN"/>
    <property type="match status" value="1"/>
</dbReference>
<keyword evidence="2 6" id="KW-0479">Metal-binding</keyword>
<dbReference type="CDD" id="cd11375">
    <property type="entry name" value="Peptidase_M54"/>
    <property type="match status" value="1"/>
</dbReference>
<dbReference type="InterPro" id="IPR024079">
    <property type="entry name" value="MetalloPept_cat_dom_sf"/>
</dbReference>
<dbReference type="HAMAP" id="MF_01842">
    <property type="entry name" value="Archaemetzincin"/>
    <property type="match status" value="1"/>
</dbReference>
<dbReference type="Pfam" id="PF07998">
    <property type="entry name" value="Peptidase_M54"/>
    <property type="match status" value="1"/>
</dbReference>
<comment type="similarity">
    <text evidence="6">Belongs to the peptidase M54 family.</text>
</comment>
<evidence type="ECO:0000256" key="3">
    <source>
        <dbReference type="ARBA" id="ARBA00022801"/>
    </source>
</evidence>
<organism evidence="7 8">
    <name type="scientific">Methanoliparum thermophilum</name>
    <dbReference type="NCBI Taxonomy" id="2491083"/>
    <lineage>
        <taxon>Archaea</taxon>
        <taxon>Methanobacteriati</taxon>
        <taxon>Methanobacteriota</taxon>
        <taxon>Candidatus Methanoliparia</taxon>
        <taxon>Candidatus Methanoliparales</taxon>
        <taxon>Candidatus Methanoliparaceae</taxon>
        <taxon>Candidatus Methanoliparum</taxon>
    </lineage>
</organism>
<dbReference type="AlphaFoldDB" id="A0A520KSL5"/>
<dbReference type="InterPro" id="IPR012962">
    <property type="entry name" value="Pept_M54_archaemetzincn"/>
</dbReference>
<comment type="caution">
    <text evidence="7">The sequence shown here is derived from an EMBL/GenBank/DDBJ whole genome shotgun (WGS) entry which is preliminary data.</text>
</comment>
<name>A0A520KSL5_METT2</name>
<accession>A0A520KSL5</accession>
<evidence type="ECO:0000313" key="8">
    <source>
        <dbReference type="Proteomes" id="UP000317158"/>
    </source>
</evidence>
<feature type="binding site" evidence="6">
    <location>
        <position position="169"/>
    </location>
    <ligand>
        <name>Zn(2+)</name>
        <dbReference type="ChEBI" id="CHEBI:29105"/>
        <label>2</label>
    </ligand>
</feature>
<keyword evidence="1 6" id="KW-0645">Protease</keyword>
<feature type="binding site" evidence="6">
    <location>
        <position position="172"/>
    </location>
    <ligand>
        <name>Zn(2+)</name>
        <dbReference type="ChEBI" id="CHEBI:29105"/>
        <label>2</label>
    </ligand>
</feature>
<feature type="binding site" evidence="6">
    <location>
        <position position="150"/>
    </location>
    <ligand>
        <name>Zn(2+)</name>
        <dbReference type="ChEBI" id="CHEBI:29105"/>
        <label>2</label>
    </ligand>
</feature>
<dbReference type="NCBIfam" id="NF033823">
    <property type="entry name" value="archmetzin"/>
    <property type="match status" value="1"/>
</dbReference>
<dbReference type="PANTHER" id="PTHR15910:SF1">
    <property type="entry name" value="ARCHAEMETZINCIN-2"/>
    <property type="match status" value="1"/>
</dbReference>
<dbReference type="GO" id="GO:0008270">
    <property type="term" value="F:zinc ion binding"/>
    <property type="evidence" value="ECO:0007669"/>
    <property type="project" value="UniProtKB-UniRule"/>
</dbReference>
<evidence type="ECO:0000256" key="6">
    <source>
        <dbReference type="HAMAP-Rule" id="MF_01842"/>
    </source>
</evidence>
<comment type="cofactor">
    <cofactor evidence="6">
        <name>Zn(2+)</name>
        <dbReference type="ChEBI" id="CHEBI:29105"/>
    </cofactor>
    <text evidence="6">Binds 2 Zn(2+) ions per subunit. One is catalytic, whereas the other seems to have a structural role.</text>
</comment>
<dbReference type="EMBL" id="RXIF01000004">
    <property type="protein sequence ID" value="RZN64902.1"/>
    <property type="molecule type" value="Genomic_DNA"/>
</dbReference>
<dbReference type="Proteomes" id="UP000317158">
    <property type="component" value="Unassembled WGS sequence"/>
</dbReference>
<proteinExistence type="inferred from homology"/>
<evidence type="ECO:0000313" key="7">
    <source>
        <dbReference type="EMBL" id="RZN64902.1"/>
    </source>
</evidence>
<feature type="binding site" evidence="6">
    <location>
        <position position="134"/>
    </location>
    <ligand>
        <name>Zn(2+)</name>
        <dbReference type="ChEBI" id="CHEBI:29105"/>
        <label>1</label>
        <note>catalytic</note>
    </ligand>
</feature>
<evidence type="ECO:0000256" key="1">
    <source>
        <dbReference type="ARBA" id="ARBA00022670"/>
    </source>
</evidence>
<dbReference type="InterPro" id="IPR012091">
    <property type="entry name" value="Pept_M54_archaemetzncn_arc/bac"/>
</dbReference>
<sequence>MEKVLIIPIGKIDGEILDYLQKEMENRFNFKVEIDQALEKPNYAFNPQRNQYSAITILKRIEQAKSGQIKLGIADIDLYIPDFNFVFGVASPLAKIAVISITRLRENLVDDIYLSLPFSKSLVFKERTIKEAIHELGHIFGLNHCKDPKCVMHFSNNLSETDRKSSNFCLNCQKKLKVPLTKNK</sequence>
<evidence type="ECO:0000256" key="4">
    <source>
        <dbReference type="ARBA" id="ARBA00022833"/>
    </source>
</evidence>
<comment type="subunit">
    <text evidence="6">Monomer.</text>
</comment>
<evidence type="ECO:0000256" key="2">
    <source>
        <dbReference type="ARBA" id="ARBA00022723"/>
    </source>
</evidence>
<feature type="active site" description="Proton acceptor" evidence="6">
    <location>
        <position position="135"/>
    </location>
</feature>
<dbReference type="EC" id="3.4.-.-" evidence="6"/>